<evidence type="ECO:0000256" key="5">
    <source>
        <dbReference type="ARBA" id="ARBA00022496"/>
    </source>
</evidence>
<dbReference type="EMBL" id="CP021330">
    <property type="protein sequence ID" value="AVX04834.1"/>
    <property type="molecule type" value="Genomic_DNA"/>
</dbReference>
<evidence type="ECO:0000256" key="7">
    <source>
        <dbReference type="ARBA" id="ARBA00022840"/>
    </source>
</evidence>
<evidence type="ECO:0000256" key="6">
    <source>
        <dbReference type="ARBA" id="ARBA00022741"/>
    </source>
</evidence>
<dbReference type="SMART" id="SM00382">
    <property type="entry name" value="AAA"/>
    <property type="match status" value="1"/>
</dbReference>
<feature type="domain" description="ABC transporter" evidence="11">
    <location>
        <begin position="31"/>
        <end position="267"/>
    </location>
</feature>
<reference evidence="12 13" key="1">
    <citation type="submission" date="2017-05" db="EMBL/GenBank/DDBJ databases">
        <title>Genome Analysis of Maritalea myrionectae HL2708#5.</title>
        <authorList>
            <consortium name="Cotde Inc.-PKNU"/>
            <person name="Jang D."/>
            <person name="Oh H.-M."/>
        </authorList>
    </citation>
    <scope>NUCLEOTIDE SEQUENCE [LARGE SCALE GENOMIC DNA]</scope>
    <source>
        <strain evidence="12 13">HL2708#5</strain>
    </source>
</reference>
<dbReference type="GO" id="GO:0006826">
    <property type="term" value="P:iron ion transport"/>
    <property type="evidence" value="ECO:0007669"/>
    <property type="project" value="UniProtKB-KW"/>
</dbReference>
<dbReference type="GO" id="GO:0005886">
    <property type="term" value="C:plasma membrane"/>
    <property type="evidence" value="ECO:0007669"/>
    <property type="project" value="UniProtKB-SubCell"/>
</dbReference>
<evidence type="ECO:0000259" key="11">
    <source>
        <dbReference type="PROSITE" id="PS50893"/>
    </source>
</evidence>
<dbReference type="SUPFAM" id="SSF52540">
    <property type="entry name" value="P-loop containing nucleoside triphosphate hydrolases"/>
    <property type="match status" value="1"/>
</dbReference>
<evidence type="ECO:0000313" key="13">
    <source>
        <dbReference type="Proteomes" id="UP000258927"/>
    </source>
</evidence>
<dbReference type="FunFam" id="3.40.50.300:FF:000134">
    <property type="entry name" value="Iron-enterobactin ABC transporter ATP-binding protein"/>
    <property type="match status" value="1"/>
</dbReference>
<proteinExistence type="inferred from homology"/>
<dbReference type="AlphaFoldDB" id="A0A2R4MG15"/>
<dbReference type="PANTHER" id="PTHR42771:SF2">
    <property type="entry name" value="IRON(3+)-HYDROXAMATE IMPORT ATP-BINDING PROTEIN FHUC"/>
    <property type="match status" value="1"/>
</dbReference>
<evidence type="ECO:0000313" key="12">
    <source>
        <dbReference type="EMBL" id="AVX04834.1"/>
    </source>
</evidence>
<comment type="subcellular location">
    <subcellularLocation>
        <location evidence="1">Cell membrane</location>
        <topology evidence="1">Peripheral membrane protein</topology>
    </subcellularLocation>
</comment>
<dbReference type="CDD" id="cd03214">
    <property type="entry name" value="ABC_Iron-Siderophores_B12_Hemin"/>
    <property type="match status" value="1"/>
</dbReference>
<evidence type="ECO:0000256" key="1">
    <source>
        <dbReference type="ARBA" id="ARBA00004202"/>
    </source>
</evidence>
<dbReference type="Pfam" id="PF00005">
    <property type="entry name" value="ABC_tran"/>
    <property type="match status" value="1"/>
</dbReference>
<keyword evidence="6" id="KW-0547">Nucleotide-binding</keyword>
<dbReference type="GO" id="GO:0016887">
    <property type="term" value="F:ATP hydrolysis activity"/>
    <property type="evidence" value="ECO:0007669"/>
    <property type="project" value="InterPro"/>
</dbReference>
<dbReference type="STRING" id="1122213.GCA_000423365_02640"/>
<dbReference type="PANTHER" id="PTHR42771">
    <property type="entry name" value="IRON(3+)-HYDROXAMATE IMPORT ATP-BINDING PROTEIN FHUC"/>
    <property type="match status" value="1"/>
</dbReference>
<dbReference type="InterPro" id="IPR003593">
    <property type="entry name" value="AAA+_ATPase"/>
</dbReference>
<organism evidence="12 13">
    <name type="scientific">Maritalea myrionectae</name>
    <dbReference type="NCBI Taxonomy" id="454601"/>
    <lineage>
        <taxon>Bacteria</taxon>
        <taxon>Pseudomonadati</taxon>
        <taxon>Pseudomonadota</taxon>
        <taxon>Alphaproteobacteria</taxon>
        <taxon>Hyphomicrobiales</taxon>
        <taxon>Devosiaceae</taxon>
        <taxon>Maritalea</taxon>
    </lineage>
</organism>
<dbReference type="InterPro" id="IPR027417">
    <property type="entry name" value="P-loop_NTPase"/>
</dbReference>
<dbReference type="Gene3D" id="3.40.50.300">
    <property type="entry name" value="P-loop containing nucleotide triphosphate hydrolases"/>
    <property type="match status" value="1"/>
</dbReference>
<keyword evidence="5" id="KW-0410">Iron transport</keyword>
<comment type="similarity">
    <text evidence="2">Belongs to the ABC transporter superfamily.</text>
</comment>
<evidence type="ECO:0000256" key="8">
    <source>
        <dbReference type="ARBA" id="ARBA00023004"/>
    </source>
</evidence>
<accession>A0A2R4MG15</accession>
<keyword evidence="4" id="KW-1003">Cell membrane</keyword>
<evidence type="ECO:0000256" key="3">
    <source>
        <dbReference type="ARBA" id="ARBA00022448"/>
    </source>
</evidence>
<keyword evidence="3" id="KW-0813">Transport</keyword>
<dbReference type="InterPro" id="IPR051535">
    <property type="entry name" value="Siderophore_ABC-ATPase"/>
</dbReference>
<evidence type="ECO:0000256" key="2">
    <source>
        <dbReference type="ARBA" id="ARBA00005417"/>
    </source>
</evidence>
<keyword evidence="7" id="KW-0067">ATP-binding</keyword>
<name>A0A2R4MG15_9HYPH</name>
<dbReference type="RefSeq" id="WP_245985735.1">
    <property type="nucleotide sequence ID" value="NZ_CP021330.1"/>
</dbReference>
<dbReference type="KEGG" id="mmyr:MXMO3_02321"/>
<evidence type="ECO:0000256" key="9">
    <source>
        <dbReference type="ARBA" id="ARBA00023065"/>
    </source>
</evidence>
<dbReference type="GO" id="GO:0005524">
    <property type="term" value="F:ATP binding"/>
    <property type="evidence" value="ECO:0007669"/>
    <property type="project" value="UniProtKB-KW"/>
</dbReference>
<keyword evidence="9" id="KW-0406">Ion transport</keyword>
<dbReference type="Proteomes" id="UP000258927">
    <property type="component" value="Chromosome"/>
</dbReference>
<evidence type="ECO:0000256" key="4">
    <source>
        <dbReference type="ARBA" id="ARBA00022475"/>
    </source>
</evidence>
<dbReference type="InterPro" id="IPR003439">
    <property type="entry name" value="ABC_transporter-like_ATP-bd"/>
</dbReference>
<evidence type="ECO:0000256" key="10">
    <source>
        <dbReference type="ARBA" id="ARBA00023136"/>
    </source>
</evidence>
<keyword evidence="10" id="KW-0472">Membrane</keyword>
<dbReference type="PROSITE" id="PS50893">
    <property type="entry name" value="ABC_TRANSPORTER_2"/>
    <property type="match status" value="1"/>
</dbReference>
<keyword evidence="8" id="KW-0408">Iron</keyword>
<keyword evidence="13" id="KW-1185">Reference proteome</keyword>
<gene>
    <name evidence="12" type="ORF">MXMO3_02321</name>
</gene>
<protein>
    <submittedName>
        <fullName evidence="12">ABC transporter F family member</fullName>
    </submittedName>
</protein>
<sequence>MAQTATEMFEAKKVKVLPLVQKLASEKPTAMQVQNLTAGYGGSPILKNINLDVPEGEITILVGPNGCGKSTLLKTMARILTPSEGTVTLKGQNVHQLPTRHVAQQMALLAQGPIAPEGLKVRELVAQGRFPHQSLLKQWTKADRDAVDWAMEITNIAQFAERPIDALSGGQRQRCWIAMSLAQETDLVLLDEPTTFLDLKVQVDVMNLLTKTAKQAGKTMVIVLHELNIAAAYADYLVMMRGGEIVADGPVNEIFTRDNLRSVFGLNARVIFDAEAGRPLCMPNLNT</sequence>